<gene>
    <name evidence="1" type="ORF">U2F25_19695</name>
</gene>
<evidence type="ECO:0000313" key="2">
    <source>
        <dbReference type="Proteomes" id="UP001290101"/>
    </source>
</evidence>
<name>A0ABU5JGB6_9ACTN</name>
<dbReference type="RefSeq" id="WP_322441550.1">
    <property type="nucleotide sequence ID" value="NZ_JAXOTQ010000024.1"/>
</dbReference>
<reference evidence="1 2" key="1">
    <citation type="submission" date="2023-12" db="EMBL/GenBank/DDBJ databases">
        <title>Micromonospora sp. nov., isolated from Atacama Desert.</title>
        <authorList>
            <person name="Carro L."/>
            <person name="Golinska P."/>
            <person name="Klenk H.-P."/>
            <person name="Goodfellow M."/>
        </authorList>
    </citation>
    <scope>NUCLEOTIDE SEQUENCE [LARGE SCALE GENOMIC DNA]</scope>
    <source>
        <strain evidence="1 2">4G53</strain>
    </source>
</reference>
<keyword evidence="2" id="KW-1185">Reference proteome</keyword>
<dbReference type="Proteomes" id="UP001290101">
    <property type="component" value="Unassembled WGS sequence"/>
</dbReference>
<dbReference type="EMBL" id="JAXOTQ010000024">
    <property type="protein sequence ID" value="MDZ5491655.1"/>
    <property type="molecule type" value="Genomic_DNA"/>
</dbReference>
<evidence type="ECO:0000313" key="1">
    <source>
        <dbReference type="EMBL" id="MDZ5491655.1"/>
    </source>
</evidence>
<comment type="caution">
    <text evidence="1">The sequence shown here is derived from an EMBL/GenBank/DDBJ whole genome shotgun (WGS) entry which is preliminary data.</text>
</comment>
<organism evidence="1 2">
    <name type="scientific">Micromonospora sicca</name>
    <dbReference type="NCBI Taxonomy" id="2202420"/>
    <lineage>
        <taxon>Bacteria</taxon>
        <taxon>Bacillati</taxon>
        <taxon>Actinomycetota</taxon>
        <taxon>Actinomycetes</taxon>
        <taxon>Micromonosporales</taxon>
        <taxon>Micromonosporaceae</taxon>
        <taxon>Micromonospora</taxon>
    </lineage>
</organism>
<proteinExistence type="predicted"/>
<protein>
    <submittedName>
        <fullName evidence="1">Uncharacterized protein</fullName>
    </submittedName>
</protein>
<sequence>MTIPLDMVSLDGSWISPSQTVGYLKRHGWTIRGGRDGLYLRLAAPTDDGRSVVVPLDAAHADFRNLMSDAVATVGEMSGLDYHRMLTRLDIGIGDLVRFRKEVPTPYDSIQWLSGQSLIASSTRMLEAAAKAQREKVQYFGNKHRTSAKAYMNSVRMGQTEVGSYVVTALTPVGDIAGVAVPLPGFGEALTGREVTRTLVSSLEATREATDQFNRTSSSAAFDEAVQYGVSYELTEALVRLVAHSDGAEVGVEWRDWSDDAPTPTYVQFEPSDVTALESASIRFARTEPSVDVTVLGTVTLLDRPRPGSAGVIRLSVIEGSQAKKIRVRLPEELYDQAIQAFRDGLAMRLSGRQEKEGRLYWLYHPREIDLVEIPSAVALEPAERDSDDDLDQPLF</sequence>
<accession>A0ABU5JGB6</accession>